<comment type="caution">
    <text evidence="1">The sequence shown here is derived from an EMBL/GenBank/DDBJ whole genome shotgun (WGS) entry which is preliminary data.</text>
</comment>
<gene>
    <name evidence="1" type="ORF">FA13DRAFT_1654378</name>
</gene>
<name>A0A4Y7RBM1_COPMI</name>
<evidence type="ECO:0000313" key="1">
    <source>
        <dbReference type="EMBL" id="TEB06226.1"/>
    </source>
</evidence>
<protein>
    <submittedName>
        <fullName evidence="1">Uncharacterized protein</fullName>
    </submittedName>
</protein>
<reference evidence="1 2" key="1">
    <citation type="journal article" date="2019" name="Nat. Ecol. Evol.">
        <title>Megaphylogeny resolves global patterns of mushroom evolution.</title>
        <authorList>
            <person name="Varga T."/>
            <person name="Krizsan K."/>
            <person name="Foldi C."/>
            <person name="Dima B."/>
            <person name="Sanchez-Garcia M."/>
            <person name="Sanchez-Ramirez S."/>
            <person name="Szollosi G.J."/>
            <person name="Szarkandi J.G."/>
            <person name="Papp V."/>
            <person name="Albert L."/>
            <person name="Andreopoulos W."/>
            <person name="Angelini C."/>
            <person name="Antonin V."/>
            <person name="Barry K.W."/>
            <person name="Bougher N.L."/>
            <person name="Buchanan P."/>
            <person name="Buyck B."/>
            <person name="Bense V."/>
            <person name="Catcheside P."/>
            <person name="Chovatia M."/>
            <person name="Cooper J."/>
            <person name="Damon W."/>
            <person name="Desjardin D."/>
            <person name="Finy P."/>
            <person name="Geml J."/>
            <person name="Haridas S."/>
            <person name="Hughes K."/>
            <person name="Justo A."/>
            <person name="Karasinski D."/>
            <person name="Kautmanova I."/>
            <person name="Kiss B."/>
            <person name="Kocsube S."/>
            <person name="Kotiranta H."/>
            <person name="LaButti K.M."/>
            <person name="Lechner B.E."/>
            <person name="Liimatainen K."/>
            <person name="Lipzen A."/>
            <person name="Lukacs Z."/>
            <person name="Mihaltcheva S."/>
            <person name="Morgado L.N."/>
            <person name="Niskanen T."/>
            <person name="Noordeloos M.E."/>
            <person name="Ohm R.A."/>
            <person name="Ortiz-Santana B."/>
            <person name="Ovrebo C."/>
            <person name="Racz N."/>
            <person name="Riley R."/>
            <person name="Savchenko A."/>
            <person name="Shiryaev A."/>
            <person name="Soop K."/>
            <person name="Spirin V."/>
            <person name="Szebenyi C."/>
            <person name="Tomsovsky M."/>
            <person name="Tulloss R.E."/>
            <person name="Uehling J."/>
            <person name="Grigoriev I.V."/>
            <person name="Vagvolgyi C."/>
            <person name="Papp T."/>
            <person name="Martin F.M."/>
            <person name="Miettinen O."/>
            <person name="Hibbett D.S."/>
            <person name="Nagy L.G."/>
        </authorList>
    </citation>
    <scope>NUCLEOTIDE SEQUENCE [LARGE SCALE GENOMIC DNA]</scope>
    <source>
        <strain evidence="1 2">FP101781</strain>
    </source>
</reference>
<dbReference type="OrthoDB" id="6613063at2759"/>
<sequence length="155" mass="17734">MSKVEQWARVRRLGDGDDMRAASLDFSSEDRRDATYIRYDLIEDLNERYPNRPPLYADEPTAFFGQLLHILVVRLPPAQITALRSETTYILAAVHRCVVSARNSMDMPIYDRMGRIEVVDITSVQCLIGRVPVGTQWAIIDRTGEVQQSVHVRDD</sequence>
<evidence type="ECO:0000313" key="2">
    <source>
        <dbReference type="Proteomes" id="UP000298030"/>
    </source>
</evidence>
<dbReference type="Proteomes" id="UP000298030">
    <property type="component" value="Unassembled WGS sequence"/>
</dbReference>
<organism evidence="1 2">
    <name type="scientific">Coprinellus micaceus</name>
    <name type="common">Glistening ink-cap mushroom</name>
    <name type="synonym">Coprinus micaceus</name>
    <dbReference type="NCBI Taxonomy" id="71717"/>
    <lineage>
        <taxon>Eukaryota</taxon>
        <taxon>Fungi</taxon>
        <taxon>Dikarya</taxon>
        <taxon>Basidiomycota</taxon>
        <taxon>Agaricomycotina</taxon>
        <taxon>Agaricomycetes</taxon>
        <taxon>Agaricomycetidae</taxon>
        <taxon>Agaricales</taxon>
        <taxon>Agaricineae</taxon>
        <taxon>Psathyrellaceae</taxon>
        <taxon>Coprinellus</taxon>
    </lineage>
</organism>
<proteinExistence type="predicted"/>
<accession>A0A4Y7RBM1</accession>
<dbReference type="AlphaFoldDB" id="A0A4Y7RBM1"/>
<dbReference type="STRING" id="71717.A0A4Y7RBM1"/>
<dbReference type="EMBL" id="QPFP01000594">
    <property type="protein sequence ID" value="TEB06226.1"/>
    <property type="molecule type" value="Genomic_DNA"/>
</dbReference>
<keyword evidence="2" id="KW-1185">Reference proteome</keyword>